<dbReference type="RefSeq" id="WP_086637065.1">
    <property type="nucleotide sequence ID" value="NZ_MRZU01000003.1"/>
</dbReference>
<evidence type="ECO:0000313" key="6">
    <source>
        <dbReference type="Proteomes" id="UP000195137"/>
    </source>
</evidence>
<evidence type="ECO:0000256" key="1">
    <source>
        <dbReference type="ARBA" id="ARBA00001933"/>
    </source>
</evidence>
<protein>
    <submittedName>
        <fullName evidence="5">Serine-pyruvate aminotransferase/archaeal aspartate aminotransferase PucG</fullName>
    </submittedName>
</protein>
<proteinExistence type="inferred from homology"/>
<comment type="caution">
    <text evidence="5">The sequence shown here is derived from an EMBL/GenBank/DDBJ whole genome shotgun (WGS) entry which is preliminary data.</text>
</comment>
<organism evidence="5 6">
    <name type="scientific">Methanonatronarchaeum thermophilum</name>
    <dbReference type="NCBI Taxonomy" id="1927129"/>
    <lineage>
        <taxon>Archaea</taxon>
        <taxon>Methanobacteriati</taxon>
        <taxon>Methanobacteriota</taxon>
        <taxon>Methanonatronarchaeia</taxon>
        <taxon>Methanonatronarchaeales</taxon>
        <taxon>Methanonatronarchaeaceae</taxon>
        <taxon>Methanonatronarchaeum</taxon>
    </lineage>
</organism>
<evidence type="ECO:0000256" key="2">
    <source>
        <dbReference type="ARBA" id="ARBA00009236"/>
    </source>
</evidence>
<evidence type="ECO:0000259" key="4">
    <source>
        <dbReference type="Pfam" id="PF00266"/>
    </source>
</evidence>
<dbReference type="PIRSF" id="PIRSF000524">
    <property type="entry name" value="SPT"/>
    <property type="match status" value="1"/>
</dbReference>
<keyword evidence="5" id="KW-0032">Aminotransferase</keyword>
<sequence length="351" mass="39517">MKLFIPGPVEVRKDLLEVMSDPMIGHRSPEFSELYDDVVSGLQSVMQTDNDVFISTSSATGLLEASVRNTVDEKCLNISNGAFGDRWHEITMRNGKDCRKLEFDWGEPVDSDVVAEAFEEEFYDVVTLVHNESSTGLMNPVKEVSKVLPDDTLLLVDTVSSMGGVDFPVDEYGVDICVFGTQKCMGLPPGLAFCSVSEDAVDRSEVVGDKGYYFSFDIFRKYNGRRQTPTTPNISLLYALEKQLDYIVNEEGVESRWERHSVMANETREWAREHFDVFPASGYESESLTAVENTRDIDVGKLISRLKDKGYVISNGYGDLREETFRIGHLADRQPKEVTELLNIIEEILDL</sequence>
<gene>
    <name evidence="5" type="ORF">AMET1_0666</name>
</gene>
<dbReference type="GO" id="GO:0004760">
    <property type="term" value="F:L-serine-pyruvate transaminase activity"/>
    <property type="evidence" value="ECO:0007669"/>
    <property type="project" value="TreeGrafter"/>
</dbReference>
<dbReference type="InterPro" id="IPR000192">
    <property type="entry name" value="Aminotrans_V_dom"/>
</dbReference>
<reference evidence="5 6" key="1">
    <citation type="submission" date="2016-12" db="EMBL/GenBank/DDBJ databases">
        <title>Discovery of methanogenic haloarchaea.</title>
        <authorList>
            <person name="Sorokin D.Y."/>
            <person name="Makarova K.S."/>
            <person name="Abbas B."/>
            <person name="Ferrer M."/>
            <person name="Golyshin P.N."/>
        </authorList>
    </citation>
    <scope>NUCLEOTIDE SEQUENCE [LARGE SCALE GENOMIC DNA]</scope>
    <source>
        <strain evidence="5">AMET1</strain>
    </source>
</reference>
<dbReference type="SUPFAM" id="SSF53383">
    <property type="entry name" value="PLP-dependent transferases"/>
    <property type="match status" value="1"/>
</dbReference>
<dbReference type="InterPro" id="IPR024169">
    <property type="entry name" value="SP_NH2Trfase/AEP_transaminase"/>
</dbReference>
<dbReference type="OrthoDB" id="35685at2157"/>
<dbReference type="Proteomes" id="UP000195137">
    <property type="component" value="Unassembled WGS sequence"/>
</dbReference>
<comment type="cofactor">
    <cofactor evidence="1">
        <name>pyridoxal 5'-phosphate</name>
        <dbReference type="ChEBI" id="CHEBI:597326"/>
    </cofactor>
</comment>
<dbReference type="EMBL" id="MRZU01000003">
    <property type="protein sequence ID" value="OUJ19015.1"/>
    <property type="molecule type" value="Genomic_DNA"/>
</dbReference>
<accession>A0A1Y3GHV5</accession>
<name>A0A1Y3GHV5_9EURY</name>
<dbReference type="Gene3D" id="3.40.640.10">
    <property type="entry name" value="Type I PLP-dependent aspartate aminotransferase-like (Major domain)"/>
    <property type="match status" value="1"/>
</dbReference>
<dbReference type="GO" id="GO:0019265">
    <property type="term" value="P:glycine biosynthetic process, by transamination of glyoxylate"/>
    <property type="evidence" value="ECO:0007669"/>
    <property type="project" value="TreeGrafter"/>
</dbReference>
<feature type="domain" description="Aminotransferase class V" evidence="4">
    <location>
        <begin position="81"/>
        <end position="267"/>
    </location>
</feature>
<keyword evidence="5" id="KW-0808">Transferase</keyword>
<dbReference type="Gene3D" id="3.90.1150.10">
    <property type="entry name" value="Aspartate Aminotransferase, domain 1"/>
    <property type="match status" value="1"/>
</dbReference>
<dbReference type="InterPro" id="IPR015421">
    <property type="entry name" value="PyrdxlP-dep_Trfase_major"/>
</dbReference>
<dbReference type="InterPro" id="IPR015422">
    <property type="entry name" value="PyrdxlP-dep_Trfase_small"/>
</dbReference>
<dbReference type="GO" id="GO:0008453">
    <property type="term" value="F:alanine-glyoxylate transaminase activity"/>
    <property type="evidence" value="ECO:0007669"/>
    <property type="project" value="TreeGrafter"/>
</dbReference>
<dbReference type="PANTHER" id="PTHR21152:SF40">
    <property type="entry name" value="ALANINE--GLYOXYLATE AMINOTRANSFERASE"/>
    <property type="match status" value="1"/>
</dbReference>
<dbReference type="Pfam" id="PF00266">
    <property type="entry name" value="Aminotran_5"/>
    <property type="match status" value="1"/>
</dbReference>
<dbReference type="InterPro" id="IPR015424">
    <property type="entry name" value="PyrdxlP-dep_Trfase"/>
</dbReference>
<evidence type="ECO:0000256" key="3">
    <source>
        <dbReference type="ARBA" id="ARBA00022898"/>
    </source>
</evidence>
<evidence type="ECO:0000313" key="5">
    <source>
        <dbReference type="EMBL" id="OUJ19015.1"/>
    </source>
</evidence>
<dbReference type="AlphaFoldDB" id="A0A1Y3GHV5"/>
<keyword evidence="6" id="KW-1185">Reference proteome</keyword>
<comment type="similarity">
    <text evidence="2">Belongs to the class-V pyridoxal-phosphate-dependent aminotransferase family.</text>
</comment>
<keyword evidence="5" id="KW-0670">Pyruvate</keyword>
<dbReference type="PANTHER" id="PTHR21152">
    <property type="entry name" value="AMINOTRANSFERASE CLASS V"/>
    <property type="match status" value="1"/>
</dbReference>
<keyword evidence="3" id="KW-0663">Pyridoxal phosphate</keyword>